<dbReference type="Proteomes" id="UP001168435">
    <property type="component" value="Unassembled WGS sequence"/>
</dbReference>
<evidence type="ECO:0000313" key="3">
    <source>
        <dbReference type="Proteomes" id="UP001168435"/>
    </source>
</evidence>
<reference evidence="2" key="1">
    <citation type="submission" date="2023-06" db="EMBL/GenBank/DDBJ databases">
        <authorList>
            <person name="Zeman M."/>
            <person name="Kubasova T."/>
            <person name="Jahodarova E."/>
            <person name="Nykrynova M."/>
            <person name="Rychlik I."/>
        </authorList>
    </citation>
    <scope>NUCLEOTIDE SEQUENCE</scope>
    <source>
        <strain evidence="2">176_SSukc20</strain>
    </source>
</reference>
<gene>
    <name evidence="2" type="ORF">QVN30_07715</name>
</gene>
<feature type="domain" description="Endolysin-like" evidence="1">
    <location>
        <begin position="6"/>
        <end position="123"/>
    </location>
</feature>
<dbReference type="RefSeq" id="WP_289820868.1">
    <property type="nucleotide sequence ID" value="NZ_JAUEIM010000020.1"/>
</dbReference>
<dbReference type="InterPro" id="IPR057370">
    <property type="entry name" value="ELLD"/>
</dbReference>
<keyword evidence="3" id="KW-1185">Reference proteome</keyword>
<accession>A0ABT7XFJ4</accession>
<sequence length="259" mass="28012">MLSYPEAAAELMEHLCNHDAHGYSQPNRAGVGTGAAAGEYVTLSDGTVVGIALGDRDCSSAAIECYAALGVDCGGAWYTGDMVADMVSTGNFEKLPRSEWRDSLRGDLLVKQGVHVAMALGFGKLGEAALSETGGIHGQVGDQTSREVRITAMYDDGWDCVLRYCGPDREDEMTDKDIEKIAAAVWNFEQNGVLMRDRVQGTDEAANKAREQLMRTDDPSGREVHMNLFTHFKWVAGAIQTGLDYLKAIAKKVGAEIEE</sequence>
<dbReference type="Pfam" id="PF25309">
    <property type="entry name" value="ELLD"/>
    <property type="match status" value="1"/>
</dbReference>
<evidence type="ECO:0000313" key="2">
    <source>
        <dbReference type="EMBL" id="MDN0064192.1"/>
    </source>
</evidence>
<dbReference type="SUPFAM" id="SSF54001">
    <property type="entry name" value="Cysteine proteinases"/>
    <property type="match status" value="1"/>
</dbReference>
<name>A0ABT7XFJ4_9ACTN</name>
<dbReference type="InterPro" id="IPR038765">
    <property type="entry name" value="Papain-like_cys_pep_sf"/>
</dbReference>
<dbReference type="EMBL" id="JAUEIQ010000007">
    <property type="protein sequence ID" value="MDN0064192.1"/>
    <property type="molecule type" value="Genomic_DNA"/>
</dbReference>
<organism evidence="2 3">
    <name type="scientific">Collinsella ihumii</name>
    <dbReference type="NCBI Taxonomy" id="1720204"/>
    <lineage>
        <taxon>Bacteria</taxon>
        <taxon>Bacillati</taxon>
        <taxon>Actinomycetota</taxon>
        <taxon>Coriobacteriia</taxon>
        <taxon>Coriobacteriales</taxon>
        <taxon>Coriobacteriaceae</taxon>
        <taxon>Collinsella</taxon>
    </lineage>
</organism>
<protein>
    <recommendedName>
        <fullName evidence="1">Endolysin-like domain-containing protein</fullName>
    </recommendedName>
</protein>
<comment type="caution">
    <text evidence="2">The sequence shown here is derived from an EMBL/GenBank/DDBJ whole genome shotgun (WGS) entry which is preliminary data.</text>
</comment>
<reference evidence="2" key="2">
    <citation type="submission" date="2024-05" db="EMBL/GenBank/DDBJ databases">
        <title>Identification and characterization of horizontal gene transfer across gut microbiota members of farm animals based on homology search.</title>
        <authorList>
            <person name="Schwarzerova J."/>
            <person name="Nykrynova M."/>
            <person name="Jureckova K."/>
            <person name="Cejkova D."/>
            <person name="Rychlik I."/>
        </authorList>
    </citation>
    <scope>NUCLEOTIDE SEQUENCE</scope>
    <source>
        <strain evidence="2">176_SSukc20</strain>
    </source>
</reference>
<proteinExistence type="predicted"/>
<evidence type="ECO:0000259" key="1">
    <source>
        <dbReference type="Pfam" id="PF25309"/>
    </source>
</evidence>